<dbReference type="AlphaFoldDB" id="A0A0D0V686"/>
<feature type="compositionally biased region" description="Low complexity" evidence="1">
    <location>
        <begin position="258"/>
        <end position="270"/>
    </location>
</feature>
<evidence type="ECO:0000313" key="3">
    <source>
        <dbReference type="Proteomes" id="UP000053392"/>
    </source>
</evidence>
<dbReference type="EMBL" id="KN847897">
    <property type="protein sequence ID" value="KIR42896.1"/>
    <property type="molecule type" value="Genomic_DNA"/>
</dbReference>
<evidence type="ECO:0000256" key="1">
    <source>
        <dbReference type="SAM" id="MobiDB-lite"/>
    </source>
</evidence>
<feature type="compositionally biased region" description="Pro residues" evidence="1">
    <location>
        <begin position="85"/>
        <end position="97"/>
    </location>
</feature>
<organism evidence="2 3">
    <name type="scientific">Cryptococcus deuterogattii Ram5</name>
    <dbReference type="NCBI Taxonomy" id="1296110"/>
    <lineage>
        <taxon>Eukaryota</taxon>
        <taxon>Fungi</taxon>
        <taxon>Dikarya</taxon>
        <taxon>Basidiomycota</taxon>
        <taxon>Agaricomycotina</taxon>
        <taxon>Tremellomycetes</taxon>
        <taxon>Tremellales</taxon>
        <taxon>Cryptococcaceae</taxon>
        <taxon>Cryptococcus</taxon>
        <taxon>Cryptococcus gattii species complex</taxon>
    </lineage>
</organism>
<dbReference type="OrthoDB" id="2126698at2759"/>
<sequence>MAPKTKTGGKKRSGQPSAYNVYMKVQLAKLKEEQEKSGKKIDHKENFKKVAADWKTAPENPRSHESTGFVRSRARIRDNKKPSHRPSPPLHTPSPSHPHPEEGFDDDFGKSTTGQLPATHHAPRVGTIEEASPEEPLIFQDDEDNLSTDRQPGERSSLLNHDWKRRVSRTSRRSYGAASAPVGAHEDSRRVSSVDAIGAGNSRSRSKARTPPRRESVQGRKDKGEDVTQPPGVPAQYSSDEDSTSTRRGRLPGSRALSHTSSPYTSPTSPFRNKILRVADESSDEDEGGDLARGLLATSGTGVFAGSGRIGDAGLMELDPVEELDAEDLELPVEEDGKEARDRRSAIKAELPIILRSALPVFFTQAAEWSLVLASVVSIGHLGTTDLAASSGYSSPCRLDIFRPFTGGSLDAANIPMYLLWWNISPILVVLGQGEHAFVLSIISASAKLDSDPEVSHRAGIYLKWLSIGIPGYGGNVLVKK</sequence>
<feature type="region of interest" description="Disordered" evidence="1">
    <location>
        <begin position="1"/>
        <end position="20"/>
    </location>
</feature>
<protein>
    <submittedName>
        <fullName evidence="2">Unplaced genomic scaffold supercont1.2, whole genome shotgun sequence</fullName>
    </submittedName>
</protein>
<keyword evidence="3" id="KW-1185">Reference proteome</keyword>
<proteinExistence type="predicted"/>
<evidence type="ECO:0000313" key="2">
    <source>
        <dbReference type="EMBL" id="KIR42896.1"/>
    </source>
</evidence>
<feature type="compositionally biased region" description="Basic and acidic residues" evidence="1">
    <location>
        <begin position="212"/>
        <end position="226"/>
    </location>
</feature>
<dbReference type="HOGENOM" id="CLU_567428_0_0_1"/>
<feature type="compositionally biased region" description="Basic residues" evidence="1">
    <location>
        <begin position="163"/>
        <end position="172"/>
    </location>
</feature>
<reference evidence="2 3" key="1">
    <citation type="submission" date="2015-01" db="EMBL/GenBank/DDBJ databases">
        <title>The Genome Sequence of Cryptococcus gattii Ram5.</title>
        <authorList>
            <consortium name="The Broad Institute Genomics Platform"/>
            <person name="Cuomo C."/>
            <person name="Litvintseva A."/>
            <person name="Chen Y."/>
            <person name="Heitman J."/>
            <person name="Sun S."/>
            <person name="Springer D."/>
            <person name="Dromer F."/>
            <person name="Young S."/>
            <person name="Zeng Q."/>
            <person name="Gargeya S."/>
            <person name="Abouelleil A."/>
            <person name="Alvarado L."/>
            <person name="Chapman S.B."/>
            <person name="Gainer-Dewar J."/>
            <person name="Goldberg J."/>
            <person name="Griggs A."/>
            <person name="Gujja S."/>
            <person name="Hansen M."/>
            <person name="Howarth C."/>
            <person name="Imamovic A."/>
            <person name="Larimer J."/>
            <person name="Murphy C."/>
            <person name="Naylor J."/>
            <person name="Pearson M."/>
            <person name="Priest M."/>
            <person name="Roberts A."/>
            <person name="Saif S."/>
            <person name="Shea T."/>
            <person name="Sykes S."/>
            <person name="Wortman J."/>
            <person name="Nusbaum C."/>
            <person name="Birren B."/>
        </authorList>
    </citation>
    <scope>NUCLEOTIDE SEQUENCE [LARGE SCALE GENOMIC DNA]</scope>
    <source>
        <strain evidence="2 3">Ram5</strain>
    </source>
</reference>
<dbReference type="CDD" id="cd00084">
    <property type="entry name" value="HMG-box_SF"/>
    <property type="match status" value="1"/>
</dbReference>
<name>A0A0D0V686_9TREE</name>
<feature type="region of interest" description="Disordered" evidence="1">
    <location>
        <begin position="52"/>
        <end position="273"/>
    </location>
</feature>
<accession>A0A0D0V686</accession>
<dbReference type="Proteomes" id="UP000053392">
    <property type="component" value="Unassembled WGS sequence"/>
</dbReference>
<gene>
    <name evidence="2" type="ORF">I313_01101</name>
</gene>